<dbReference type="EMBL" id="SWKV01000180">
    <property type="protein sequence ID" value="KAF3031213.1"/>
    <property type="molecule type" value="Genomic_DNA"/>
</dbReference>
<gene>
    <name evidence="2" type="ORF">E8E12_001177</name>
</gene>
<accession>A0A9P4WFW7</accession>
<evidence type="ECO:0000313" key="2">
    <source>
        <dbReference type="EMBL" id="KAF3031213.1"/>
    </source>
</evidence>
<comment type="caution">
    <text evidence="2">The sequence shown here is derived from an EMBL/GenBank/DDBJ whole genome shotgun (WGS) entry which is preliminary data.</text>
</comment>
<feature type="domain" description="Heterokaryon incompatibility" evidence="1">
    <location>
        <begin position="133"/>
        <end position="248"/>
    </location>
</feature>
<organism evidence="2 3">
    <name type="scientific">Didymella heteroderae</name>
    <dbReference type="NCBI Taxonomy" id="1769908"/>
    <lineage>
        <taxon>Eukaryota</taxon>
        <taxon>Fungi</taxon>
        <taxon>Dikarya</taxon>
        <taxon>Ascomycota</taxon>
        <taxon>Pezizomycotina</taxon>
        <taxon>Dothideomycetes</taxon>
        <taxon>Pleosporomycetidae</taxon>
        <taxon>Pleosporales</taxon>
        <taxon>Pleosporineae</taxon>
        <taxon>Didymellaceae</taxon>
        <taxon>Didymella</taxon>
    </lineage>
</organism>
<dbReference type="PANTHER" id="PTHR33112">
    <property type="entry name" value="DOMAIN PROTEIN, PUTATIVE-RELATED"/>
    <property type="match status" value="1"/>
</dbReference>
<evidence type="ECO:0000259" key="1">
    <source>
        <dbReference type="Pfam" id="PF06985"/>
    </source>
</evidence>
<dbReference type="InterPro" id="IPR010730">
    <property type="entry name" value="HET"/>
</dbReference>
<dbReference type="OrthoDB" id="4161196at2759"/>
<dbReference type="Proteomes" id="UP000758155">
    <property type="component" value="Unassembled WGS sequence"/>
</dbReference>
<protein>
    <recommendedName>
        <fullName evidence="1">Heterokaryon incompatibility domain-containing protein</fullName>
    </recommendedName>
</protein>
<sequence>MANTFTFELEHRDIMHEHRADLLKLYNEQKAKYFATEGRQRDLLKDCGATIRQIRAEAKSDWEDLTLVKSRKALESRGLIPKDLTIRQLISRNQIQRLRNIGLQGLLQYPLVRKLDKHLNGLFPGALDICYNTLLPKTFQDAVEVTRAIEIRYLWIDSLCIIQEGDGGKDWDQESIKMEDVFSQAYCTIAATSAANSCSGFLDRTLRTESILIQPEIGARFYISTDIDDYDRDVEGATLNRRAWVLQEAILSRRILHFTANQIYFGCGEGVYCENLVRLIDASESVYFATDPEFPTRLHIVDSYQRRVAALYDLITEYQCRIITFQRDRANAFAGLENRIADVLFTKSRFGVFERHLHRMVTWMVDPEVPHHFDIDDSIPSWSWLSNPGAVDWFTNPFLRMFNNPKVRFHETRDEALVMDLANFQECTFEIGTQVDNDGVPGDIHDVVWVYQEGLYRGSLLLDTNQAMQKEFRTFRCVVIGKLEIDHVVRTPPQEYIVLVVLPTAVDGEYRRIGMGRVHQNLVVKERDEVLLV</sequence>
<proteinExistence type="predicted"/>
<dbReference type="PANTHER" id="PTHR33112:SF10">
    <property type="entry name" value="TOL"/>
    <property type="match status" value="1"/>
</dbReference>
<dbReference type="Pfam" id="PF06985">
    <property type="entry name" value="HET"/>
    <property type="match status" value="1"/>
</dbReference>
<dbReference type="AlphaFoldDB" id="A0A9P4WFW7"/>
<name>A0A9P4WFW7_9PLEO</name>
<evidence type="ECO:0000313" key="3">
    <source>
        <dbReference type="Proteomes" id="UP000758155"/>
    </source>
</evidence>
<reference evidence="2" key="1">
    <citation type="submission" date="2019-04" db="EMBL/GenBank/DDBJ databases">
        <title>Sequencing of skin fungus with MAO and IRED activity.</title>
        <authorList>
            <person name="Marsaioli A.J."/>
            <person name="Bonatto J.M.C."/>
            <person name="Reis Junior O."/>
        </authorList>
    </citation>
    <scope>NUCLEOTIDE SEQUENCE</scope>
    <source>
        <strain evidence="2">28M1</strain>
    </source>
</reference>
<keyword evidence="3" id="KW-1185">Reference proteome</keyword>